<evidence type="ECO:0000313" key="1">
    <source>
        <dbReference type="EMBL" id="NQX49285.1"/>
    </source>
</evidence>
<protein>
    <submittedName>
        <fullName evidence="1">Glycosyltransferase family 4 protein</fullName>
    </submittedName>
</protein>
<dbReference type="Proteomes" id="UP000711047">
    <property type="component" value="Unassembled WGS sequence"/>
</dbReference>
<gene>
    <name evidence="1" type="ORF">HQN87_28600</name>
</gene>
<name>A0ABX2DY68_9BACL</name>
<dbReference type="InterPro" id="IPR050194">
    <property type="entry name" value="Glycosyltransferase_grp1"/>
</dbReference>
<dbReference type="EMBL" id="JABMKX010000023">
    <property type="protein sequence ID" value="NQX49285.1"/>
    <property type="molecule type" value="Genomic_DNA"/>
</dbReference>
<organism evidence="1 2">
    <name type="scientific">Paenibacillus tritici</name>
    <dbReference type="NCBI Taxonomy" id="1873425"/>
    <lineage>
        <taxon>Bacteria</taxon>
        <taxon>Bacillati</taxon>
        <taxon>Bacillota</taxon>
        <taxon>Bacilli</taxon>
        <taxon>Bacillales</taxon>
        <taxon>Paenibacillaceae</taxon>
        <taxon>Paenibacillus</taxon>
    </lineage>
</organism>
<evidence type="ECO:0000313" key="2">
    <source>
        <dbReference type="Proteomes" id="UP000711047"/>
    </source>
</evidence>
<keyword evidence="2" id="KW-1185">Reference proteome</keyword>
<dbReference type="RefSeq" id="WP_173140227.1">
    <property type="nucleotide sequence ID" value="NZ_JABMKX010000023.1"/>
</dbReference>
<dbReference type="Gene3D" id="3.40.50.2000">
    <property type="entry name" value="Glycogen Phosphorylase B"/>
    <property type="match status" value="1"/>
</dbReference>
<dbReference type="SUPFAM" id="SSF53756">
    <property type="entry name" value="UDP-Glycosyltransferase/glycogen phosphorylase"/>
    <property type="match status" value="1"/>
</dbReference>
<proteinExistence type="predicted"/>
<dbReference type="PANTHER" id="PTHR45947:SF3">
    <property type="entry name" value="SULFOQUINOVOSYL TRANSFERASE SQD2"/>
    <property type="match status" value="1"/>
</dbReference>
<comment type="caution">
    <text evidence="1">The sequence shown here is derived from an EMBL/GenBank/DDBJ whole genome shotgun (WGS) entry which is preliminary data.</text>
</comment>
<reference evidence="1 2" key="1">
    <citation type="submission" date="2020-05" db="EMBL/GenBank/DDBJ databases">
        <title>Paenibacillus glebae, sp. nov., Paenibacillus humi sp. nov., Paenibacillus pedi sp. nov., Paenibacillus terrestris sp. nov. and Paenibacillus terricola sp. nov., isolated from a forest top soil sample.</title>
        <authorList>
            <person name="Qi S."/>
            <person name="Carlier A."/>
            <person name="Cnockaert M."/>
            <person name="Vandamme P."/>
        </authorList>
    </citation>
    <scope>NUCLEOTIDE SEQUENCE [LARGE SCALE GENOMIC DNA]</scope>
    <source>
        <strain evidence="1 2">LMG 29502</strain>
    </source>
</reference>
<dbReference type="PANTHER" id="PTHR45947">
    <property type="entry name" value="SULFOQUINOVOSYL TRANSFERASE SQD2"/>
    <property type="match status" value="1"/>
</dbReference>
<accession>A0ABX2DY68</accession>
<sequence>MNTLTRGLQAHGVMAHYLDYSSSYLGYGSDYFWRLASELGSPDIYDRLRRFTLALIPKYDLFHFHFAQSITFDQTDYPLLQQAGKSVVMQHWGSDVRLYSVAKKSNPYVLVKQNEQIVRRRLSRVSGHVQHCIVADKELLQYVKEYYPQVSVVPVMIDLTHYTVEEEWKPNERLLIVHAPSHPGIKGTNFVLKAIEALKEQYNFDFKLVQGMSHEQAKEIYKQADLIIDQLHIGSYGLLAVESMALGKPVICWISDYMTEQYPAELPLIRANPDTIQSVLENLLQERDCLPEIGIRGRAYVEQHHDMVKNSRRILEIYQRLQSI</sequence>